<gene>
    <name evidence="1" type="ORF">E2C01_005991</name>
</gene>
<dbReference type="AlphaFoldDB" id="A0A5B7CWY3"/>
<dbReference type="Proteomes" id="UP000324222">
    <property type="component" value="Unassembled WGS sequence"/>
</dbReference>
<organism evidence="1 2">
    <name type="scientific">Portunus trituberculatus</name>
    <name type="common">Swimming crab</name>
    <name type="synonym">Neptunus trituberculatus</name>
    <dbReference type="NCBI Taxonomy" id="210409"/>
    <lineage>
        <taxon>Eukaryota</taxon>
        <taxon>Metazoa</taxon>
        <taxon>Ecdysozoa</taxon>
        <taxon>Arthropoda</taxon>
        <taxon>Crustacea</taxon>
        <taxon>Multicrustacea</taxon>
        <taxon>Malacostraca</taxon>
        <taxon>Eumalacostraca</taxon>
        <taxon>Eucarida</taxon>
        <taxon>Decapoda</taxon>
        <taxon>Pleocyemata</taxon>
        <taxon>Brachyura</taxon>
        <taxon>Eubrachyura</taxon>
        <taxon>Portunoidea</taxon>
        <taxon>Portunidae</taxon>
        <taxon>Portuninae</taxon>
        <taxon>Portunus</taxon>
    </lineage>
</organism>
<accession>A0A5B7CWY3</accession>
<dbReference type="EMBL" id="VSRR010000269">
    <property type="protein sequence ID" value="MPC13264.1"/>
    <property type="molecule type" value="Genomic_DNA"/>
</dbReference>
<sequence>MLIIVFRKQLGKFATTFPLSLLCGLHNKSDNCYCRLMHITSYISYLCITVAISEVRLLLGPTNLAGQWEDNKVSKDRRHTTLRSGSSLCTGLHSHSRQIPENHNNLKDEDIVWIDTSHYLYTCAHSSHKK</sequence>
<name>A0A5B7CWY3_PORTR</name>
<protein>
    <submittedName>
        <fullName evidence="1">Uncharacterized protein</fullName>
    </submittedName>
</protein>
<evidence type="ECO:0000313" key="1">
    <source>
        <dbReference type="EMBL" id="MPC13264.1"/>
    </source>
</evidence>
<proteinExistence type="predicted"/>
<comment type="caution">
    <text evidence="1">The sequence shown here is derived from an EMBL/GenBank/DDBJ whole genome shotgun (WGS) entry which is preliminary data.</text>
</comment>
<keyword evidence="2" id="KW-1185">Reference proteome</keyword>
<reference evidence="1 2" key="1">
    <citation type="submission" date="2019-05" db="EMBL/GenBank/DDBJ databases">
        <title>Another draft genome of Portunus trituberculatus and its Hox gene families provides insights of decapod evolution.</title>
        <authorList>
            <person name="Jeong J.-H."/>
            <person name="Song I."/>
            <person name="Kim S."/>
            <person name="Choi T."/>
            <person name="Kim D."/>
            <person name="Ryu S."/>
            <person name="Kim W."/>
        </authorList>
    </citation>
    <scope>NUCLEOTIDE SEQUENCE [LARGE SCALE GENOMIC DNA]</scope>
    <source>
        <tissue evidence="1">Muscle</tissue>
    </source>
</reference>
<evidence type="ECO:0000313" key="2">
    <source>
        <dbReference type="Proteomes" id="UP000324222"/>
    </source>
</evidence>